<evidence type="ECO:0000256" key="5">
    <source>
        <dbReference type="PIRNR" id="PIRNR016262"/>
    </source>
</evidence>
<comment type="pathway">
    <text evidence="1 5">Protein modification; protein lipoylation via endogenous pathway; protein N(6)-(lipoyl)lysine from octanoyl-[acyl-carrier-protein]: step 1/2.</text>
</comment>
<comment type="catalytic activity">
    <reaction evidence="5">
        <text>octanoyl-[ACP] + L-lysyl-[protein] = N(6)-octanoyl-L-lysyl-[protein] + holo-[ACP] + H(+)</text>
        <dbReference type="Rhea" id="RHEA:17665"/>
        <dbReference type="Rhea" id="RHEA-COMP:9636"/>
        <dbReference type="Rhea" id="RHEA-COMP:9685"/>
        <dbReference type="Rhea" id="RHEA-COMP:9752"/>
        <dbReference type="Rhea" id="RHEA-COMP:9928"/>
        <dbReference type="ChEBI" id="CHEBI:15378"/>
        <dbReference type="ChEBI" id="CHEBI:29969"/>
        <dbReference type="ChEBI" id="CHEBI:64479"/>
        <dbReference type="ChEBI" id="CHEBI:78463"/>
        <dbReference type="ChEBI" id="CHEBI:78809"/>
        <dbReference type="EC" id="2.3.1.181"/>
    </reaction>
</comment>
<evidence type="ECO:0000256" key="2">
    <source>
        <dbReference type="ARBA" id="ARBA00022679"/>
    </source>
</evidence>
<dbReference type="PANTHER" id="PTHR10993:SF7">
    <property type="entry name" value="LIPOYLTRANSFERASE 2, MITOCHONDRIAL-RELATED"/>
    <property type="match status" value="1"/>
</dbReference>
<evidence type="ECO:0000256" key="1">
    <source>
        <dbReference type="ARBA" id="ARBA00004821"/>
    </source>
</evidence>
<dbReference type="AlphaFoldDB" id="A0A5C5V8U6"/>
<comment type="caution">
    <text evidence="7">The sequence shown here is derived from an EMBL/GenBank/DDBJ whole genome shotgun (WGS) entry which is preliminary data.</text>
</comment>
<protein>
    <recommendedName>
        <fullName evidence="5">Octanoyltransferase</fullName>
        <ecNumber evidence="5">2.3.1.181</ecNumber>
    </recommendedName>
</protein>
<reference evidence="7 8" key="1">
    <citation type="submission" date="2019-02" db="EMBL/GenBank/DDBJ databases">
        <title>Deep-cultivation of Planctomycetes and their phenomic and genomic characterization uncovers novel biology.</title>
        <authorList>
            <person name="Wiegand S."/>
            <person name="Jogler M."/>
            <person name="Boedeker C."/>
            <person name="Pinto D."/>
            <person name="Vollmers J."/>
            <person name="Rivas-Marin E."/>
            <person name="Kohn T."/>
            <person name="Peeters S.H."/>
            <person name="Heuer A."/>
            <person name="Rast P."/>
            <person name="Oberbeckmann S."/>
            <person name="Bunk B."/>
            <person name="Jeske O."/>
            <person name="Meyerdierks A."/>
            <person name="Storesund J.E."/>
            <person name="Kallscheuer N."/>
            <person name="Luecker S."/>
            <person name="Lage O.M."/>
            <person name="Pohl T."/>
            <person name="Merkel B.J."/>
            <person name="Hornburger P."/>
            <person name="Mueller R.-W."/>
            <person name="Bruemmer F."/>
            <person name="Labrenz M."/>
            <person name="Spormann A.M."/>
            <person name="Op Den Camp H."/>
            <person name="Overmann J."/>
            <person name="Amann R."/>
            <person name="Jetten M.S.M."/>
            <person name="Mascher T."/>
            <person name="Medema M.H."/>
            <person name="Devos D.P."/>
            <person name="Kaster A.-K."/>
            <person name="Ovreas L."/>
            <person name="Rohde M."/>
            <person name="Galperin M.Y."/>
            <person name="Jogler C."/>
        </authorList>
    </citation>
    <scope>NUCLEOTIDE SEQUENCE [LARGE SCALE GENOMIC DNA]</scope>
    <source>
        <strain evidence="7 8">KOR42</strain>
    </source>
</reference>
<accession>A0A5C5V8U6</accession>
<dbReference type="Gene3D" id="3.30.930.10">
    <property type="entry name" value="Bira Bifunctional Protein, Domain 2"/>
    <property type="match status" value="1"/>
</dbReference>
<name>A0A5C5V8U6_9PLAN</name>
<dbReference type="Proteomes" id="UP000317243">
    <property type="component" value="Unassembled WGS sequence"/>
</dbReference>
<dbReference type="SUPFAM" id="SSF55681">
    <property type="entry name" value="Class II aaRS and biotin synthetases"/>
    <property type="match status" value="1"/>
</dbReference>
<gene>
    <name evidence="7" type="primary">lipB</name>
    <name evidence="7" type="ORF">KOR42_53330</name>
</gene>
<comment type="function">
    <text evidence="4 5">Catalyzes the transfer of endogenously produced octanoic acid from octanoyl-acyl-carrier-protein onto the lipoyl domains of lipoate-dependent enzymes. Lipoyl-ACP can also act as a substrate although octanoyl-ACP is likely to be the physiological substrate.</text>
</comment>
<evidence type="ECO:0000313" key="8">
    <source>
        <dbReference type="Proteomes" id="UP000317243"/>
    </source>
</evidence>
<dbReference type="EC" id="2.3.1.181" evidence="5"/>
<dbReference type="RefSeq" id="WP_146512562.1">
    <property type="nucleotide sequence ID" value="NZ_SIHI01000083.1"/>
</dbReference>
<comment type="similarity">
    <text evidence="5">Belongs to the LipB family.</text>
</comment>
<keyword evidence="3 5" id="KW-0012">Acyltransferase</keyword>
<dbReference type="EMBL" id="SIHI01000083">
    <property type="protein sequence ID" value="TWT34998.1"/>
    <property type="molecule type" value="Genomic_DNA"/>
</dbReference>
<dbReference type="PANTHER" id="PTHR10993">
    <property type="entry name" value="OCTANOYLTRANSFERASE"/>
    <property type="match status" value="1"/>
</dbReference>
<dbReference type="GO" id="GO:0009249">
    <property type="term" value="P:protein lipoylation"/>
    <property type="evidence" value="ECO:0007669"/>
    <property type="project" value="InterPro"/>
</dbReference>
<organism evidence="7 8">
    <name type="scientific">Thalassoglobus neptunius</name>
    <dbReference type="NCBI Taxonomy" id="1938619"/>
    <lineage>
        <taxon>Bacteria</taxon>
        <taxon>Pseudomonadati</taxon>
        <taxon>Planctomycetota</taxon>
        <taxon>Planctomycetia</taxon>
        <taxon>Planctomycetales</taxon>
        <taxon>Planctomycetaceae</taxon>
        <taxon>Thalassoglobus</taxon>
    </lineage>
</organism>
<dbReference type="UniPathway" id="UPA00538">
    <property type="reaction ID" value="UER00592"/>
</dbReference>
<proteinExistence type="inferred from homology"/>
<dbReference type="GO" id="GO:0033819">
    <property type="term" value="F:lipoyl(octanoyl) transferase activity"/>
    <property type="evidence" value="ECO:0007669"/>
    <property type="project" value="UniProtKB-EC"/>
</dbReference>
<keyword evidence="8" id="KW-1185">Reference proteome</keyword>
<feature type="domain" description="BPL/LPL catalytic" evidence="6">
    <location>
        <begin position="46"/>
        <end position="227"/>
    </location>
</feature>
<dbReference type="PROSITE" id="PS51733">
    <property type="entry name" value="BPL_LPL_CATALYTIC"/>
    <property type="match status" value="1"/>
</dbReference>
<dbReference type="InterPro" id="IPR004143">
    <property type="entry name" value="BPL_LPL_catalytic"/>
</dbReference>
<evidence type="ECO:0000256" key="3">
    <source>
        <dbReference type="ARBA" id="ARBA00023315"/>
    </source>
</evidence>
<dbReference type="OrthoDB" id="9787061at2"/>
<evidence type="ECO:0000256" key="4">
    <source>
        <dbReference type="ARBA" id="ARBA00024732"/>
    </source>
</evidence>
<dbReference type="InterPro" id="IPR000544">
    <property type="entry name" value="Octanoyltransferase"/>
</dbReference>
<dbReference type="PIRSF" id="PIRSF016262">
    <property type="entry name" value="LPLase"/>
    <property type="match status" value="1"/>
</dbReference>
<dbReference type="InterPro" id="IPR045864">
    <property type="entry name" value="aa-tRNA-synth_II/BPL/LPL"/>
</dbReference>
<evidence type="ECO:0000313" key="7">
    <source>
        <dbReference type="EMBL" id="TWT34998.1"/>
    </source>
</evidence>
<evidence type="ECO:0000259" key="6">
    <source>
        <dbReference type="PROSITE" id="PS51733"/>
    </source>
</evidence>
<dbReference type="Pfam" id="PF21948">
    <property type="entry name" value="LplA-B_cat"/>
    <property type="match status" value="1"/>
</dbReference>
<sequence length="248" mass="27197">MSSYHSSENQLPRHAGSLEVYLLGTVDYSAFLGLQEYLTYEISGRRSPDGILLLCEHPPLITVGRQGSRSHIHLEKRNTASPDVDVMWVARSGGAFAHAPGQLAVYPILPLDRIGVGLSEFRSSLEQAICLTCRELKVPAKRNHEASGLWGRGGQLGYFGSSVRSWVSNHGVFLNVTTPPEMMSLTTPNSVGVSATSIQAHRLQPVPMPTLRETVIRKVSEQFGFETSDVSTGHPLLKRTTQRILTHA</sequence>
<keyword evidence="2 5" id="KW-0808">Transferase</keyword>